<keyword evidence="3" id="KW-0804">Transcription</keyword>
<evidence type="ECO:0000313" key="6">
    <source>
        <dbReference type="Proteomes" id="UP000503505"/>
    </source>
</evidence>
<evidence type="ECO:0000259" key="4">
    <source>
        <dbReference type="PROSITE" id="PS50043"/>
    </source>
</evidence>
<accession>A0AAE6WY04</accession>
<evidence type="ECO:0000256" key="3">
    <source>
        <dbReference type="ARBA" id="ARBA00023163"/>
    </source>
</evidence>
<proteinExistence type="predicted"/>
<dbReference type="CDD" id="cd06170">
    <property type="entry name" value="LuxR_C_like"/>
    <property type="match status" value="1"/>
</dbReference>
<dbReference type="Pfam" id="PF00196">
    <property type="entry name" value="GerE"/>
    <property type="match status" value="1"/>
</dbReference>
<dbReference type="PRINTS" id="PR00038">
    <property type="entry name" value="HTHLUXR"/>
</dbReference>
<dbReference type="InterPro" id="IPR036388">
    <property type="entry name" value="WH-like_DNA-bd_sf"/>
</dbReference>
<gene>
    <name evidence="5" type="ORF">FSC10_10705</name>
</gene>
<organism evidence="5 6">
    <name type="scientific">Acinetobacter schindleri</name>
    <dbReference type="NCBI Taxonomy" id="108981"/>
    <lineage>
        <taxon>Bacteria</taxon>
        <taxon>Pseudomonadati</taxon>
        <taxon>Pseudomonadota</taxon>
        <taxon>Gammaproteobacteria</taxon>
        <taxon>Moraxellales</taxon>
        <taxon>Moraxellaceae</taxon>
        <taxon>Acinetobacter</taxon>
    </lineage>
</organism>
<evidence type="ECO:0000313" key="5">
    <source>
        <dbReference type="EMBL" id="QIC68663.1"/>
    </source>
</evidence>
<dbReference type="PANTHER" id="PTHR44688">
    <property type="entry name" value="DNA-BINDING TRANSCRIPTIONAL ACTIVATOR DEVR_DOSR"/>
    <property type="match status" value="1"/>
</dbReference>
<evidence type="ECO:0000256" key="1">
    <source>
        <dbReference type="ARBA" id="ARBA00023015"/>
    </source>
</evidence>
<dbReference type="SMART" id="SM00421">
    <property type="entry name" value="HTH_LUXR"/>
    <property type="match status" value="1"/>
</dbReference>
<dbReference type="SUPFAM" id="SSF46894">
    <property type="entry name" value="C-terminal effector domain of the bipartite response regulators"/>
    <property type="match status" value="1"/>
</dbReference>
<dbReference type="Gene3D" id="1.10.10.10">
    <property type="entry name" value="Winged helix-like DNA-binding domain superfamily/Winged helix DNA-binding domain"/>
    <property type="match status" value="1"/>
</dbReference>
<dbReference type="InterPro" id="IPR016032">
    <property type="entry name" value="Sig_transdc_resp-reg_C-effctor"/>
</dbReference>
<dbReference type="PANTHER" id="PTHR44688:SF16">
    <property type="entry name" value="DNA-BINDING TRANSCRIPTIONAL ACTIVATOR DEVR_DOSR"/>
    <property type="match status" value="1"/>
</dbReference>
<dbReference type="AlphaFoldDB" id="A0AAE6WY04"/>
<evidence type="ECO:0000256" key="2">
    <source>
        <dbReference type="ARBA" id="ARBA00023125"/>
    </source>
</evidence>
<dbReference type="EMBL" id="CP044463">
    <property type="protein sequence ID" value="QIC68663.1"/>
    <property type="molecule type" value="Genomic_DNA"/>
</dbReference>
<keyword evidence="1" id="KW-0805">Transcription regulation</keyword>
<keyword evidence="2" id="KW-0238">DNA-binding</keyword>
<feature type="domain" description="HTH luxR-type" evidence="4">
    <location>
        <begin position="312"/>
        <end position="377"/>
    </location>
</feature>
<reference evidence="5 6" key="1">
    <citation type="submission" date="2019-09" db="EMBL/GenBank/DDBJ databases">
        <title>Non-baumannii Acinetobacter spp. carrying blaNDM-1 isolated in China.</title>
        <authorList>
            <person name="Cui C."/>
            <person name="Chen C."/>
            <person name="Sun J."/>
            <person name="Liu Y."/>
        </authorList>
    </citation>
    <scope>NUCLEOTIDE SEQUENCE [LARGE SCALE GENOMIC DNA]</scope>
    <source>
        <strain evidence="5 6">HZE23-1</strain>
    </source>
</reference>
<dbReference type="RefSeq" id="WP_163172737.1">
    <property type="nucleotide sequence ID" value="NZ_CP044463.1"/>
</dbReference>
<dbReference type="Proteomes" id="UP000503505">
    <property type="component" value="Chromosome"/>
</dbReference>
<dbReference type="InterPro" id="IPR000792">
    <property type="entry name" value="Tscrpt_reg_LuxR_C"/>
</dbReference>
<dbReference type="GO" id="GO:0003677">
    <property type="term" value="F:DNA binding"/>
    <property type="evidence" value="ECO:0007669"/>
    <property type="project" value="UniProtKB-KW"/>
</dbReference>
<dbReference type="GO" id="GO:0006355">
    <property type="term" value="P:regulation of DNA-templated transcription"/>
    <property type="evidence" value="ECO:0007669"/>
    <property type="project" value="InterPro"/>
</dbReference>
<dbReference type="PROSITE" id="PS50043">
    <property type="entry name" value="HTH_LUXR_2"/>
    <property type="match status" value="1"/>
</dbReference>
<protein>
    <submittedName>
        <fullName evidence="5">Helix-turn-helix transcriptional regulator</fullName>
    </submittedName>
</protein>
<name>A0AAE6WY04_9GAMM</name>
<sequence length="384" mass="44722">MDLDKENNIIAHIYDAALDPQLWTQVMHELVEYTQSKTAIFTAMDQLNPAYNFVHTYNIPYEGLAAYRDERIQVIDMKLHLPLWNEIAVGEALQINCQHYPSMKGSEEHMFYEKCLKPTGILHLAGVLLDRGDFSWAVLGIHRAPEATPYGKEQLDFLERISIHLRRALQIYRQFSLVIQDKYNAYQAMNALKVGIVLLLENFEIQFANIEAKKMLRQNQEIEIDQYNYLKLNRAYHLQLEQLIRGSLQQGSGGISKIGGVMAVEDATGHCIMLTIVPWSKQSMTPIEESRQYQVAIFLTDRNQYHILSQSYLRQHYQLTCREIALCEYLINGYKPEEIAEQMQLSIQTIRTYMKKIYEKLEVNSQIELIHKLMNCTLQFQHIA</sequence>